<protein>
    <submittedName>
        <fullName evidence="1">Uncharacterized protein</fullName>
    </submittedName>
</protein>
<dbReference type="Proteomes" id="UP000006729">
    <property type="component" value="Chromosome 10"/>
</dbReference>
<evidence type="ECO:0000313" key="2">
    <source>
        <dbReference type="Proteomes" id="UP000006729"/>
    </source>
</evidence>
<comment type="caution">
    <text evidence="1">The sequence shown here is derived from an EMBL/GenBank/DDBJ whole genome shotgun (WGS) entry which is preliminary data.</text>
</comment>
<accession>A0ACC0SCZ1</accession>
<gene>
    <name evidence="1" type="ORF">POPTR_010G120401v4</name>
</gene>
<reference evidence="1 2" key="1">
    <citation type="journal article" date="2006" name="Science">
        <title>The genome of black cottonwood, Populus trichocarpa (Torr. &amp; Gray).</title>
        <authorList>
            <person name="Tuskan G.A."/>
            <person name="Difazio S."/>
            <person name="Jansson S."/>
            <person name="Bohlmann J."/>
            <person name="Grigoriev I."/>
            <person name="Hellsten U."/>
            <person name="Putnam N."/>
            <person name="Ralph S."/>
            <person name="Rombauts S."/>
            <person name="Salamov A."/>
            <person name="Schein J."/>
            <person name="Sterck L."/>
            <person name="Aerts A."/>
            <person name="Bhalerao R.R."/>
            <person name="Bhalerao R.P."/>
            <person name="Blaudez D."/>
            <person name="Boerjan W."/>
            <person name="Brun A."/>
            <person name="Brunner A."/>
            <person name="Busov V."/>
            <person name="Campbell M."/>
            <person name="Carlson J."/>
            <person name="Chalot M."/>
            <person name="Chapman J."/>
            <person name="Chen G.L."/>
            <person name="Cooper D."/>
            <person name="Coutinho P.M."/>
            <person name="Couturier J."/>
            <person name="Covert S."/>
            <person name="Cronk Q."/>
            <person name="Cunningham R."/>
            <person name="Davis J."/>
            <person name="Degroeve S."/>
            <person name="Dejardin A."/>
            <person name="Depamphilis C."/>
            <person name="Detter J."/>
            <person name="Dirks B."/>
            <person name="Dubchak I."/>
            <person name="Duplessis S."/>
            <person name="Ehlting J."/>
            <person name="Ellis B."/>
            <person name="Gendler K."/>
            <person name="Goodstein D."/>
            <person name="Gribskov M."/>
            <person name="Grimwood J."/>
            <person name="Groover A."/>
            <person name="Gunter L."/>
            <person name="Hamberger B."/>
            <person name="Heinze B."/>
            <person name="Helariutta Y."/>
            <person name="Henrissat B."/>
            <person name="Holligan D."/>
            <person name="Holt R."/>
            <person name="Huang W."/>
            <person name="Islam-Faridi N."/>
            <person name="Jones S."/>
            <person name="Jones-Rhoades M."/>
            <person name="Jorgensen R."/>
            <person name="Joshi C."/>
            <person name="Kangasjarvi J."/>
            <person name="Karlsson J."/>
            <person name="Kelleher C."/>
            <person name="Kirkpatrick R."/>
            <person name="Kirst M."/>
            <person name="Kohler A."/>
            <person name="Kalluri U."/>
            <person name="Larimer F."/>
            <person name="Leebens-Mack J."/>
            <person name="Leple J.C."/>
            <person name="Locascio P."/>
            <person name="Lou Y."/>
            <person name="Lucas S."/>
            <person name="Martin F."/>
            <person name="Montanini B."/>
            <person name="Napoli C."/>
            <person name="Nelson D.R."/>
            <person name="Nelson C."/>
            <person name="Nieminen K."/>
            <person name="Nilsson O."/>
            <person name="Pereda V."/>
            <person name="Peter G."/>
            <person name="Philippe R."/>
            <person name="Pilate G."/>
            <person name="Poliakov A."/>
            <person name="Razumovskaya J."/>
            <person name="Richardson P."/>
            <person name="Rinaldi C."/>
            <person name="Ritland K."/>
            <person name="Rouze P."/>
            <person name="Ryaboy D."/>
            <person name="Schmutz J."/>
            <person name="Schrader J."/>
            <person name="Segerman B."/>
            <person name="Shin H."/>
            <person name="Siddiqui A."/>
            <person name="Sterky F."/>
            <person name="Terry A."/>
            <person name="Tsai C.J."/>
            <person name="Uberbacher E."/>
            <person name="Unneberg P."/>
            <person name="Vahala J."/>
            <person name="Wall K."/>
            <person name="Wessler S."/>
            <person name="Yang G."/>
            <person name="Yin T."/>
            <person name="Douglas C."/>
            <person name="Marra M."/>
            <person name="Sandberg G."/>
            <person name="Van de Peer Y."/>
            <person name="Rokhsar D."/>
        </authorList>
    </citation>
    <scope>NUCLEOTIDE SEQUENCE [LARGE SCALE GENOMIC DNA]</scope>
    <source>
        <strain evidence="2">cv. Nisqually</strain>
    </source>
</reference>
<name>A0ACC0SCZ1_POPTR</name>
<sequence>MRPSPGMGMFSMSHSLGLPMISLPSAVHLHSSLSAAAAGLNPMTAHEILPNPQVQMPFISSQPLPADVATSSTPPTFATGFSATYDSPDEGEYSPRMYRRNTI</sequence>
<dbReference type="EMBL" id="CM009299">
    <property type="protein sequence ID" value="KAI9387086.1"/>
    <property type="molecule type" value="Genomic_DNA"/>
</dbReference>
<proteinExistence type="predicted"/>
<organism evidence="1 2">
    <name type="scientific">Populus trichocarpa</name>
    <name type="common">Western balsam poplar</name>
    <name type="synonym">Populus balsamifera subsp. trichocarpa</name>
    <dbReference type="NCBI Taxonomy" id="3694"/>
    <lineage>
        <taxon>Eukaryota</taxon>
        <taxon>Viridiplantae</taxon>
        <taxon>Streptophyta</taxon>
        <taxon>Embryophyta</taxon>
        <taxon>Tracheophyta</taxon>
        <taxon>Spermatophyta</taxon>
        <taxon>Magnoliopsida</taxon>
        <taxon>eudicotyledons</taxon>
        <taxon>Gunneridae</taxon>
        <taxon>Pentapetalae</taxon>
        <taxon>rosids</taxon>
        <taxon>fabids</taxon>
        <taxon>Malpighiales</taxon>
        <taxon>Salicaceae</taxon>
        <taxon>Saliceae</taxon>
        <taxon>Populus</taxon>
    </lineage>
</organism>
<evidence type="ECO:0000313" key="1">
    <source>
        <dbReference type="EMBL" id="KAI9387086.1"/>
    </source>
</evidence>
<keyword evidence="2" id="KW-1185">Reference proteome</keyword>